<comment type="caution">
    <text evidence="2">The sequence shown here is derived from an EMBL/GenBank/DDBJ whole genome shotgun (WGS) entry which is preliminary data.</text>
</comment>
<dbReference type="OrthoDB" id="2687876at2759"/>
<accession>V5G490</accession>
<organism evidence="2 3">
    <name type="scientific">Byssochlamys spectabilis (strain No. 5 / NBRC 109023)</name>
    <name type="common">Paecilomyces variotii</name>
    <dbReference type="NCBI Taxonomy" id="1356009"/>
    <lineage>
        <taxon>Eukaryota</taxon>
        <taxon>Fungi</taxon>
        <taxon>Dikarya</taxon>
        <taxon>Ascomycota</taxon>
        <taxon>Pezizomycotina</taxon>
        <taxon>Eurotiomycetes</taxon>
        <taxon>Eurotiomycetidae</taxon>
        <taxon>Eurotiales</taxon>
        <taxon>Thermoascaceae</taxon>
        <taxon>Paecilomyces</taxon>
    </lineage>
</organism>
<dbReference type="InParanoid" id="V5G490"/>
<evidence type="ECO:0008006" key="4">
    <source>
        <dbReference type="Google" id="ProtNLM"/>
    </source>
</evidence>
<feature type="region of interest" description="Disordered" evidence="1">
    <location>
        <begin position="413"/>
        <end position="432"/>
    </location>
</feature>
<name>V5G490_BYSSN</name>
<evidence type="ECO:0000313" key="2">
    <source>
        <dbReference type="EMBL" id="GAD95692.1"/>
    </source>
</evidence>
<keyword evidence="3" id="KW-1185">Reference proteome</keyword>
<protein>
    <recommendedName>
        <fullName evidence="4">F-box domain-containing protein</fullName>
    </recommendedName>
</protein>
<evidence type="ECO:0000256" key="1">
    <source>
        <dbReference type="SAM" id="MobiDB-lite"/>
    </source>
</evidence>
<dbReference type="AlphaFoldDB" id="V5G490"/>
<proteinExistence type="predicted"/>
<sequence>MASGIAYCLTRPSCEMLDYRIAWGKPKKLKLAPLEIPGMDQTNPDPPLVGFLGSMPLDIMYEVLMNLDYGSTGKVRLLNSSYRRLVDSFPAYGILKKHARQCLRVMRRVKIDLQWSVGQIFTEMCSPRCRTCTDFGPFLFLPTCSRCCYSCLRSRDEYAMAYLSTLKAIFALPESAVERLVAVENVPSCSPMNAVRYKIRFCPCLPLASVRQAYETSLDIYGDEFQLGQAVKHFNKEWRREWDEHLRQGVCYTADGRLVTDMFPSSSDHLSRGPEVQNHNFCYTAEGRLIERPPVLKQIDQMKRIIFDQYRPQKAELISTFLPFWNTRTQTAEPGMYCSACGYLWSVSQCPTPQDIRLFQRAYLSIEIQTHFAECEATKEGFRQHNWKRESRFRRPETYQSTNEDFLITGNIAQAPPLTPQKRKRKRRVSRA</sequence>
<reference evidence="3" key="1">
    <citation type="journal article" date="2014" name="Genome Announc.">
        <title>Draft genome sequence of the formaldehyde-resistant fungus Byssochlamys spectabilis No. 5 (anamorph Paecilomyces variotii No. 5) (NBRC109023).</title>
        <authorList>
            <person name="Oka T."/>
            <person name="Ekino K."/>
            <person name="Fukuda K."/>
            <person name="Nomura Y."/>
        </authorList>
    </citation>
    <scope>NUCLEOTIDE SEQUENCE [LARGE SCALE GENOMIC DNA]</scope>
    <source>
        <strain evidence="3">No. 5 / NBRC 109023</strain>
    </source>
</reference>
<evidence type="ECO:0000313" key="3">
    <source>
        <dbReference type="Proteomes" id="UP000018001"/>
    </source>
</evidence>
<dbReference type="Proteomes" id="UP000018001">
    <property type="component" value="Unassembled WGS sequence"/>
</dbReference>
<dbReference type="eggNOG" id="ENOG502S5YZ">
    <property type="taxonomic scope" value="Eukaryota"/>
</dbReference>
<feature type="compositionally biased region" description="Basic residues" evidence="1">
    <location>
        <begin position="421"/>
        <end position="432"/>
    </location>
</feature>
<dbReference type="HOGENOM" id="CLU_741808_0_0_1"/>
<dbReference type="EMBL" id="BAUL01000135">
    <property type="protein sequence ID" value="GAD95692.1"/>
    <property type="molecule type" value="Genomic_DNA"/>
</dbReference>
<gene>
    <name evidence="2" type="ORF">PVAR5_4338</name>
</gene>